<proteinExistence type="inferred from homology"/>
<dbReference type="InterPro" id="IPR000847">
    <property type="entry name" value="LysR_HTH_N"/>
</dbReference>
<dbReference type="InterPro" id="IPR036388">
    <property type="entry name" value="WH-like_DNA-bd_sf"/>
</dbReference>
<sequence length="162" mass="18382">MSFDSKWLEDFLTLNETRNFSKAAQLRHITQPAFGRHIKALEAAVGQQLVDRSSQPIRFTPAGKQFRSLAQSLLKQLNQGLDQINGIDQPILDPLRIASPHSLSSPTLIELMDIAESPQSLTYSVDILRVDLAVKSLWLYHFWVFVTLLCALYRTASRYLLV</sequence>
<comment type="similarity">
    <text evidence="1">Belongs to the LysR transcriptional regulatory family.</text>
</comment>
<name>A0A5J6WL37_MORMI</name>
<organism evidence="6 7">
    <name type="scientific">Moritella marina ATCC 15381</name>
    <dbReference type="NCBI Taxonomy" id="1202962"/>
    <lineage>
        <taxon>Bacteria</taxon>
        <taxon>Pseudomonadati</taxon>
        <taxon>Pseudomonadota</taxon>
        <taxon>Gammaproteobacteria</taxon>
        <taxon>Alteromonadales</taxon>
        <taxon>Moritellaceae</taxon>
        <taxon>Moritella</taxon>
    </lineage>
</organism>
<reference evidence="6 7" key="1">
    <citation type="submission" date="2019-09" db="EMBL/GenBank/DDBJ databases">
        <title>Hybrid Assembly of the complete Genome of the Deep-Sea Bacterium Moritella marina from long Nanopore and Illumina reads.</title>
        <authorList>
            <person name="Magin S."/>
            <person name="Georgoulis A."/>
            <person name="Papadimitriou K."/>
            <person name="Iliakis G."/>
            <person name="Vorgias C.E."/>
        </authorList>
    </citation>
    <scope>NUCLEOTIDE SEQUENCE [LARGE SCALE GENOMIC DNA]</scope>
    <source>
        <strain evidence="6 7">MP-1</strain>
    </source>
</reference>
<feature type="domain" description="HTH lysR-type" evidence="5">
    <location>
        <begin position="3"/>
        <end position="60"/>
    </location>
</feature>
<evidence type="ECO:0000256" key="4">
    <source>
        <dbReference type="SAM" id="Phobius"/>
    </source>
</evidence>
<dbReference type="RefSeq" id="WP_019441845.1">
    <property type="nucleotide sequence ID" value="NZ_ALOE01000022.1"/>
</dbReference>
<keyword evidence="3" id="KW-0804">Transcription</keyword>
<keyword evidence="4" id="KW-0472">Membrane</keyword>
<keyword evidence="4" id="KW-0812">Transmembrane</keyword>
<evidence type="ECO:0000256" key="2">
    <source>
        <dbReference type="ARBA" id="ARBA00023015"/>
    </source>
</evidence>
<dbReference type="EMBL" id="CP044399">
    <property type="protein sequence ID" value="QFI37988.1"/>
    <property type="molecule type" value="Genomic_DNA"/>
</dbReference>
<feature type="transmembrane region" description="Helical" evidence="4">
    <location>
        <begin position="137"/>
        <end position="156"/>
    </location>
</feature>
<evidence type="ECO:0000256" key="1">
    <source>
        <dbReference type="ARBA" id="ARBA00009437"/>
    </source>
</evidence>
<dbReference type="Proteomes" id="UP000327424">
    <property type="component" value="Chromosome"/>
</dbReference>
<protein>
    <submittedName>
        <fullName evidence="6">LysR family transcriptional regulator</fullName>
    </submittedName>
</protein>
<dbReference type="GO" id="GO:0000976">
    <property type="term" value="F:transcription cis-regulatory region binding"/>
    <property type="evidence" value="ECO:0007669"/>
    <property type="project" value="TreeGrafter"/>
</dbReference>
<dbReference type="PROSITE" id="PS50931">
    <property type="entry name" value="HTH_LYSR"/>
    <property type="match status" value="1"/>
</dbReference>
<dbReference type="Gene3D" id="1.10.10.10">
    <property type="entry name" value="Winged helix-like DNA-binding domain superfamily/Winged helix DNA-binding domain"/>
    <property type="match status" value="1"/>
</dbReference>
<dbReference type="Pfam" id="PF00126">
    <property type="entry name" value="HTH_1"/>
    <property type="match status" value="1"/>
</dbReference>
<dbReference type="OrthoDB" id="5721010at2"/>
<evidence type="ECO:0000313" key="6">
    <source>
        <dbReference type="EMBL" id="QFI37988.1"/>
    </source>
</evidence>
<dbReference type="KEGG" id="mmaa:FR932_09055"/>
<dbReference type="AlphaFoldDB" id="A0A5J6WL37"/>
<dbReference type="PANTHER" id="PTHR30126">
    <property type="entry name" value="HTH-TYPE TRANSCRIPTIONAL REGULATOR"/>
    <property type="match status" value="1"/>
</dbReference>
<evidence type="ECO:0000256" key="3">
    <source>
        <dbReference type="ARBA" id="ARBA00023163"/>
    </source>
</evidence>
<evidence type="ECO:0000313" key="7">
    <source>
        <dbReference type="Proteomes" id="UP000327424"/>
    </source>
</evidence>
<dbReference type="PRINTS" id="PR00039">
    <property type="entry name" value="HTHLYSR"/>
</dbReference>
<dbReference type="GO" id="GO:0003700">
    <property type="term" value="F:DNA-binding transcription factor activity"/>
    <property type="evidence" value="ECO:0007669"/>
    <property type="project" value="InterPro"/>
</dbReference>
<dbReference type="PANTHER" id="PTHR30126:SF2">
    <property type="entry name" value="HTH-TYPE TRANSCRIPTIONAL REGULATOR YJIE"/>
    <property type="match status" value="1"/>
</dbReference>
<gene>
    <name evidence="6" type="ORF">FR932_09055</name>
</gene>
<evidence type="ECO:0000259" key="5">
    <source>
        <dbReference type="PROSITE" id="PS50931"/>
    </source>
</evidence>
<keyword evidence="2" id="KW-0805">Transcription regulation</keyword>
<keyword evidence="4" id="KW-1133">Transmembrane helix</keyword>
<dbReference type="SUPFAM" id="SSF46785">
    <property type="entry name" value="Winged helix' DNA-binding domain"/>
    <property type="match status" value="1"/>
</dbReference>
<dbReference type="InterPro" id="IPR036390">
    <property type="entry name" value="WH_DNA-bd_sf"/>
</dbReference>
<keyword evidence="7" id="KW-1185">Reference proteome</keyword>
<accession>A0A5J6WL37</accession>